<evidence type="ECO:0000313" key="2">
    <source>
        <dbReference type="Proteomes" id="UP000000379"/>
    </source>
</evidence>
<protein>
    <submittedName>
        <fullName evidence="1">Uncharacterized protein</fullName>
    </submittedName>
</protein>
<dbReference type="KEGG" id="tra:Trad_0514"/>
<accession>D7CSB9</accession>
<dbReference type="Proteomes" id="UP000000379">
    <property type="component" value="Chromosome"/>
</dbReference>
<organism evidence="1 2">
    <name type="scientific">Truepera radiovictrix (strain DSM 17093 / CIP 108686 / LMG 22925 / RQ-24)</name>
    <dbReference type="NCBI Taxonomy" id="649638"/>
    <lineage>
        <taxon>Bacteria</taxon>
        <taxon>Thermotogati</taxon>
        <taxon>Deinococcota</taxon>
        <taxon>Deinococci</taxon>
        <taxon>Trueperales</taxon>
        <taxon>Trueperaceae</taxon>
        <taxon>Truepera</taxon>
    </lineage>
</organism>
<evidence type="ECO:0000313" key="1">
    <source>
        <dbReference type="EMBL" id="ADI13651.1"/>
    </source>
</evidence>
<reference evidence="2" key="1">
    <citation type="submission" date="2010-05" db="EMBL/GenBank/DDBJ databases">
        <title>The complete genome of Truepera radiovictris DSM 17093.</title>
        <authorList>
            <consortium name="US DOE Joint Genome Institute (JGI-PGF)"/>
            <person name="Lucas S."/>
            <person name="Copeland A."/>
            <person name="Lapidus A."/>
            <person name="Glavina del Rio T."/>
            <person name="Dalin E."/>
            <person name="Tice H."/>
            <person name="Bruce D."/>
            <person name="Goodwin L."/>
            <person name="Pitluck S."/>
            <person name="Kyrpides N."/>
            <person name="Mavromatis K."/>
            <person name="Ovchinnikova G."/>
            <person name="Munk A.C."/>
            <person name="Detter J.C."/>
            <person name="Han C."/>
            <person name="Tapia R."/>
            <person name="Land M."/>
            <person name="Hauser L."/>
            <person name="Markowitz V."/>
            <person name="Cheng J.-F."/>
            <person name="Hugenholtz P."/>
            <person name="Woyke T."/>
            <person name="Wu D."/>
            <person name="Tindall B."/>
            <person name="Pomrenke H.G."/>
            <person name="Brambilla E."/>
            <person name="Klenk H.-P."/>
            <person name="Eisen J.A."/>
        </authorList>
    </citation>
    <scope>NUCLEOTIDE SEQUENCE [LARGE SCALE GENOMIC DNA]</scope>
    <source>
        <strain evidence="2">DSM 17093 / CIP 108686 / LMG 22925 / RQ-24</strain>
    </source>
</reference>
<keyword evidence="2" id="KW-1185">Reference proteome</keyword>
<dbReference type="STRING" id="649638.Trad_0514"/>
<dbReference type="eggNOG" id="COG4449">
    <property type="taxonomic scope" value="Bacteria"/>
</dbReference>
<dbReference type="OrthoDB" id="5141003at2"/>
<sequence>MIPELLLFLALAAVVFLFAGVLSPFEALGWWAGWYGREADETEVGLNVSDAAAHAPDLPPTPDGAPRSHYVVFLSGINSVSGEAFAEREIAFLARLKRALPEVALVDDLFPYSVTAQPLTGSRVFARFWRWALRRKLSGPGLAGFLINLRNLWQVAVSADSRYGPMYNQGSAQMILGGLRRHGYRAGAHGTDTPVILIGYSGGGQIAVGAAPHLKKITGAPVSVISLGGVMSADPGLLSLERLYHLYGTRDNVQRLGNIFFPGRWPFIPSPWNSAKARGIIELIPMGPMDHTGPGGYLDLQSYLPDGRSYLEATTETIVKLVRASERRPVRVYPAPQVPEPSANA</sequence>
<reference evidence="1 2" key="2">
    <citation type="journal article" date="2011" name="Stand. Genomic Sci.">
        <title>Complete genome sequence of Truepera radiovictrix type strain (RQ-24).</title>
        <authorList>
            <person name="Ivanova N."/>
            <person name="Rohde C."/>
            <person name="Munk C."/>
            <person name="Nolan M."/>
            <person name="Lucas S."/>
            <person name="Del Rio T.G."/>
            <person name="Tice H."/>
            <person name="Deshpande S."/>
            <person name="Cheng J.F."/>
            <person name="Tapia R."/>
            <person name="Han C."/>
            <person name="Goodwin L."/>
            <person name="Pitluck S."/>
            <person name="Liolios K."/>
            <person name="Mavromatis K."/>
            <person name="Mikhailova N."/>
            <person name="Pati A."/>
            <person name="Chen A."/>
            <person name="Palaniappan K."/>
            <person name="Land M."/>
            <person name="Hauser L."/>
            <person name="Chang Y.J."/>
            <person name="Jeffries C.D."/>
            <person name="Brambilla E."/>
            <person name="Rohde M."/>
            <person name="Goker M."/>
            <person name="Tindall B.J."/>
            <person name="Woyke T."/>
            <person name="Bristow J."/>
            <person name="Eisen J.A."/>
            <person name="Markowitz V."/>
            <person name="Hugenholtz P."/>
            <person name="Kyrpides N.C."/>
            <person name="Klenk H.P."/>
            <person name="Lapidus A."/>
        </authorList>
    </citation>
    <scope>NUCLEOTIDE SEQUENCE [LARGE SCALE GENOMIC DNA]</scope>
    <source>
        <strain evidence="2">DSM 17093 / CIP 108686 / LMG 22925 / RQ-24</strain>
    </source>
</reference>
<dbReference type="RefSeq" id="WP_013177031.1">
    <property type="nucleotide sequence ID" value="NC_014221.1"/>
</dbReference>
<gene>
    <name evidence="1" type="ordered locus">Trad_0514</name>
</gene>
<dbReference type="SUPFAM" id="SSF53474">
    <property type="entry name" value="alpha/beta-Hydrolases"/>
    <property type="match status" value="1"/>
</dbReference>
<dbReference type="HOGENOM" id="CLU_071798_0_0_0"/>
<name>D7CSB9_TRURR</name>
<proteinExistence type="predicted"/>
<dbReference type="EMBL" id="CP002049">
    <property type="protein sequence ID" value="ADI13651.1"/>
    <property type="molecule type" value="Genomic_DNA"/>
</dbReference>
<dbReference type="InterPro" id="IPR029058">
    <property type="entry name" value="AB_hydrolase_fold"/>
</dbReference>
<dbReference type="AlphaFoldDB" id="D7CSB9"/>